<organism evidence="1 2">
    <name type="scientific">Altererythrobacter xiamenensis</name>
    <dbReference type="NCBI Taxonomy" id="1316679"/>
    <lineage>
        <taxon>Bacteria</taxon>
        <taxon>Pseudomonadati</taxon>
        <taxon>Pseudomonadota</taxon>
        <taxon>Alphaproteobacteria</taxon>
        <taxon>Sphingomonadales</taxon>
        <taxon>Erythrobacteraceae</taxon>
        <taxon>Altererythrobacter</taxon>
    </lineage>
</organism>
<accession>A0A1Y6FJI0</accession>
<dbReference type="OrthoDB" id="9801741at2"/>
<proteinExistence type="predicted"/>
<evidence type="ECO:0000313" key="2">
    <source>
        <dbReference type="Proteomes" id="UP000194420"/>
    </source>
</evidence>
<dbReference type="Proteomes" id="UP000194420">
    <property type="component" value="Unassembled WGS sequence"/>
</dbReference>
<evidence type="ECO:0000313" key="1">
    <source>
        <dbReference type="EMBL" id="SMQ73681.1"/>
    </source>
</evidence>
<keyword evidence="2" id="KW-1185">Reference proteome</keyword>
<dbReference type="RefSeq" id="WP_086438195.1">
    <property type="nucleotide sequence ID" value="NZ_FXWG01000003.1"/>
</dbReference>
<dbReference type="AlphaFoldDB" id="A0A1Y6FJI0"/>
<sequence length="123" mass="13931">MPWTLVRLELGPTEEFPQGSAARAFCLRIPIDIDGRIEADLHANAPLHATARCFWPNRPDLTGYVVRKRDGWQMKWRNPSAATSADCWFDNAIFAENAMLKIHGIARSATPFLVKTIRRGQQL</sequence>
<gene>
    <name evidence="1" type="ORF">SAMN06297468_2281</name>
</gene>
<dbReference type="EMBL" id="FXWG01000003">
    <property type="protein sequence ID" value="SMQ73681.1"/>
    <property type="molecule type" value="Genomic_DNA"/>
</dbReference>
<name>A0A1Y6FJI0_9SPHN</name>
<reference evidence="2" key="1">
    <citation type="submission" date="2017-04" db="EMBL/GenBank/DDBJ databases">
        <authorList>
            <person name="Varghese N."/>
            <person name="Submissions S."/>
        </authorList>
    </citation>
    <scope>NUCLEOTIDE SEQUENCE [LARGE SCALE GENOMIC DNA]</scope>
</reference>
<protein>
    <submittedName>
        <fullName evidence="1">Uncharacterized protein</fullName>
    </submittedName>
</protein>